<keyword evidence="4" id="KW-0418">Kinase</keyword>
<reference evidence="9" key="1">
    <citation type="journal article" date="2006" name="PLoS Biol.">
        <title>Macronuclear genome sequence of the ciliate Tetrahymena thermophila, a model eukaryote.</title>
        <authorList>
            <person name="Eisen J.A."/>
            <person name="Coyne R.S."/>
            <person name="Wu M."/>
            <person name="Wu D."/>
            <person name="Thiagarajan M."/>
            <person name="Wortman J.R."/>
            <person name="Badger J.H."/>
            <person name="Ren Q."/>
            <person name="Amedeo P."/>
            <person name="Jones K.M."/>
            <person name="Tallon L.J."/>
            <person name="Delcher A.L."/>
            <person name="Salzberg S.L."/>
            <person name="Silva J.C."/>
            <person name="Haas B.J."/>
            <person name="Majoros W.H."/>
            <person name="Farzad M."/>
            <person name="Carlton J.M."/>
            <person name="Smith R.K. Jr."/>
            <person name="Garg J."/>
            <person name="Pearlman R.E."/>
            <person name="Karrer K.M."/>
            <person name="Sun L."/>
            <person name="Manning G."/>
            <person name="Elde N.C."/>
            <person name="Turkewitz A.P."/>
            <person name="Asai D.J."/>
            <person name="Wilkes D.E."/>
            <person name="Wang Y."/>
            <person name="Cai H."/>
            <person name="Collins K."/>
            <person name="Stewart B.A."/>
            <person name="Lee S.R."/>
            <person name="Wilamowska K."/>
            <person name="Weinberg Z."/>
            <person name="Ruzzo W.L."/>
            <person name="Wloga D."/>
            <person name="Gaertig J."/>
            <person name="Frankel J."/>
            <person name="Tsao C.-C."/>
            <person name="Gorovsky M.A."/>
            <person name="Keeling P.J."/>
            <person name="Waller R.F."/>
            <person name="Patron N.J."/>
            <person name="Cherry J.M."/>
            <person name="Stover N.A."/>
            <person name="Krieger C.J."/>
            <person name="del Toro C."/>
            <person name="Ryder H.F."/>
            <person name="Williamson S.C."/>
            <person name="Barbeau R.A."/>
            <person name="Hamilton E.P."/>
            <person name="Orias E."/>
        </authorList>
    </citation>
    <scope>NUCLEOTIDE SEQUENCE [LARGE SCALE GENOMIC DNA]</scope>
    <source>
        <strain evidence="9">SB210</strain>
    </source>
</reference>
<evidence type="ECO:0000256" key="3">
    <source>
        <dbReference type="ARBA" id="ARBA00022723"/>
    </source>
</evidence>
<dbReference type="InParanoid" id="I7M6W2"/>
<keyword evidence="2" id="KW-0808">Transferase</keyword>
<dbReference type="SUPFAM" id="SSF53613">
    <property type="entry name" value="Ribokinase-like"/>
    <property type="match status" value="1"/>
</dbReference>
<feature type="signal peptide" evidence="7">
    <location>
        <begin position="1"/>
        <end position="22"/>
    </location>
</feature>
<keyword evidence="7" id="KW-0732">Signal</keyword>
<keyword evidence="9" id="KW-1185">Reference proteome</keyword>
<dbReference type="GeneID" id="7829550"/>
<evidence type="ECO:0000256" key="1">
    <source>
        <dbReference type="ARBA" id="ARBA00022490"/>
    </source>
</evidence>
<evidence type="ECO:0000256" key="5">
    <source>
        <dbReference type="ARBA" id="ARBA00022842"/>
    </source>
</evidence>
<feature type="chain" id="PRO_5003712268" evidence="7">
    <location>
        <begin position="23"/>
        <end position="527"/>
    </location>
</feature>
<name>I7M6W2_TETTS</name>
<dbReference type="InterPro" id="IPR029056">
    <property type="entry name" value="Ribokinase-like"/>
</dbReference>
<keyword evidence="6" id="KW-0324">Glycolysis</keyword>
<dbReference type="PROSITE" id="PS51255">
    <property type="entry name" value="ADPK"/>
    <property type="match status" value="1"/>
</dbReference>
<dbReference type="Pfam" id="PF04587">
    <property type="entry name" value="ADP_PFK_GK"/>
    <property type="match status" value="1"/>
</dbReference>
<evidence type="ECO:0000313" key="8">
    <source>
        <dbReference type="EMBL" id="EAR87372.3"/>
    </source>
</evidence>
<keyword evidence="1" id="KW-0963">Cytoplasm</keyword>
<evidence type="ECO:0000256" key="2">
    <source>
        <dbReference type="ARBA" id="ARBA00022679"/>
    </source>
</evidence>
<evidence type="ECO:0000256" key="7">
    <source>
        <dbReference type="SAM" id="SignalP"/>
    </source>
</evidence>
<dbReference type="GO" id="GO:0043843">
    <property type="term" value="F:ADP-specific glucokinase activity"/>
    <property type="evidence" value="ECO:0007669"/>
    <property type="project" value="TreeGrafter"/>
</dbReference>
<dbReference type="KEGG" id="tet:TTHERM_00058840"/>
<proteinExistence type="predicted"/>
<dbReference type="Proteomes" id="UP000009168">
    <property type="component" value="Unassembled WGS sequence"/>
</dbReference>
<keyword evidence="5" id="KW-0460">Magnesium</keyword>
<dbReference type="Gene3D" id="3.40.1190.20">
    <property type="match status" value="1"/>
</dbReference>
<organism evidence="8 9">
    <name type="scientific">Tetrahymena thermophila (strain SB210)</name>
    <dbReference type="NCBI Taxonomy" id="312017"/>
    <lineage>
        <taxon>Eukaryota</taxon>
        <taxon>Sar</taxon>
        <taxon>Alveolata</taxon>
        <taxon>Ciliophora</taxon>
        <taxon>Intramacronucleata</taxon>
        <taxon>Oligohymenophorea</taxon>
        <taxon>Hymenostomatida</taxon>
        <taxon>Tetrahymenina</taxon>
        <taxon>Tetrahymenidae</taxon>
        <taxon>Tetrahymena</taxon>
    </lineage>
</organism>
<dbReference type="AlphaFoldDB" id="I7M6W2"/>
<dbReference type="eggNOG" id="KOG4184">
    <property type="taxonomic scope" value="Eukaryota"/>
</dbReference>
<protein>
    <submittedName>
        <fullName evidence="8">Archaeal ADP-dependent phosphofructokinase/glucokinase</fullName>
    </submittedName>
</protein>
<accession>I7M6W2</accession>
<dbReference type="PANTHER" id="PTHR21208">
    <property type="entry name" value="ADP-DEPENDENT GLUCOKINASE"/>
    <property type="match status" value="1"/>
</dbReference>
<dbReference type="EMBL" id="GG662853">
    <property type="protein sequence ID" value="EAR87372.3"/>
    <property type="molecule type" value="Genomic_DNA"/>
</dbReference>
<dbReference type="GO" id="GO:0006006">
    <property type="term" value="P:glucose metabolic process"/>
    <property type="evidence" value="ECO:0007669"/>
    <property type="project" value="TreeGrafter"/>
</dbReference>
<dbReference type="GO" id="GO:0046872">
    <property type="term" value="F:metal ion binding"/>
    <property type="evidence" value="ECO:0007669"/>
    <property type="project" value="UniProtKB-KW"/>
</dbReference>
<evidence type="ECO:0000256" key="6">
    <source>
        <dbReference type="ARBA" id="ARBA00023152"/>
    </source>
</evidence>
<dbReference type="PANTHER" id="PTHR21208:SF1">
    <property type="entry name" value="ADP-DEPENDENT GLUCOKINASE"/>
    <property type="match status" value="1"/>
</dbReference>
<keyword evidence="3" id="KW-0479">Metal-binding</keyword>
<dbReference type="OrthoDB" id="5847021at2759"/>
<gene>
    <name evidence="8" type="ORF">TTHERM_00058840</name>
</gene>
<evidence type="ECO:0000256" key="4">
    <source>
        <dbReference type="ARBA" id="ARBA00022777"/>
    </source>
</evidence>
<dbReference type="GO" id="GO:0006096">
    <property type="term" value="P:glycolytic process"/>
    <property type="evidence" value="ECO:0007669"/>
    <property type="project" value="UniProtKB-KW"/>
</dbReference>
<dbReference type="RefSeq" id="XP_001007617.3">
    <property type="nucleotide sequence ID" value="XM_001007617.3"/>
</dbReference>
<dbReference type="STRING" id="312017.I7M6W2"/>
<sequence length="527" mass="60629">MISFSWNVLQLILVSIIILVTSSLIQQYQDDLVQKFNDSIPNLIQEAVSSGQGKASQLETISKLINSYKQILENAFGKTDESYNQVRKNQNLAFGYVADLDIYVDAIELMKQLGFNQFQQPHFHDSLLNKQEVGETFSYYFEKGAGSELFVQNKQLFDEIVDISKKIQKKDGLGGNASTMAARAFKEGTKVILGHAMNKKFYKEIFQEKAILVEELSEIKDVHLVLDYYKDETWGGKATPRSNRMYLNHDIENSQLSYMDRLHEFIRKTPNLRLDILGLGGFQLLNHRNATEISYLMKKLGKELLEMRMYGPKIHMEMGTFTDDHLLSELIKHPLLQTDSIGLNEQELKNLIQYLENQHFIEAVSSEFELNQALHDVLKLVSLFHKYKFKINRVHYHTINLQMICSNVNEWESSRLALVKSITVALQESENKERSFFDFEPQKLKISVPEQIILPFFDDTFNIIQSDQGQKSIEFNPEDPVSCWNPHKSIECCVAPNIQVIHPQKTCGLGDNISSTGLVYHKVISKQ</sequence>
<evidence type="ECO:0000313" key="9">
    <source>
        <dbReference type="Proteomes" id="UP000009168"/>
    </source>
</evidence>
<dbReference type="GO" id="GO:0005783">
    <property type="term" value="C:endoplasmic reticulum"/>
    <property type="evidence" value="ECO:0007669"/>
    <property type="project" value="TreeGrafter"/>
</dbReference>
<dbReference type="InterPro" id="IPR007666">
    <property type="entry name" value="ADP_PFK/GK"/>
</dbReference>